<organism evidence="1 2">
    <name type="scientific">Castilleja foliolosa</name>
    <dbReference type="NCBI Taxonomy" id="1961234"/>
    <lineage>
        <taxon>Eukaryota</taxon>
        <taxon>Viridiplantae</taxon>
        <taxon>Streptophyta</taxon>
        <taxon>Embryophyta</taxon>
        <taxon>Tracheophyta</taxon>
        <taxon>Spermatophyta</taxon>
        <taxon>Magnoliopsida</taxon>
        <taxon>eudicotyledons</taxon>
        <taxon>Gunneridae</taxon>
        <taxon>Pentapetalae</taxon>
        <taxon>asterids</taxon>
        <taxon>lamiids</taxon>
        <taxon>Lamiales</taxon>
        <taxon>Orobanchaceae</taxon>
        <taxon>Pedicularideae</taxon>
        <taxon>Castillejinae</taxon>
        <taxon>Castilleja</taxon>
    </lineage>
</organism>
<dbReference type="PANTHER" id="PTHR33103:SF27">
    <property type="entry name" value="OS04G0594700 PROTEIN"/>
    <property type="match status" value="1"/>
</dbReference>
<dbReference type="Pfam" id="PF05056">
    <property type="entry name" value="DUF674"/>
    <property type="match status" value="1"/>
</dbReference>
<keyword evidence="2" id="KW-1185">Reference proteome</keyword>
<dbReference type="Proteomes" id="UP001632038">
    <property type="component" value="Unassembled WGS sequence"/>
</dbReference>
<reference evidence="2" key="1">
    <citation type="journal article" date="2024" name="IScience">
        <title>Strigolactones Initiate the Formation of Haustorium-like Structures in Castilleja.</title>
        <authorList>
            <person name="Buerger M."/>
            <person name="Peterson D."/>
            <person name="Chory J."/>
        </authorList>
    </citation>
    <scope>NUCLEOTIDE SEQUENCE [LARGE SCALE GENOMIC DNA]</scope>
</reference>
<name>A0ABD3D3R9_9LAMI</name>
<gene>
    <name evidence="1" type="ORF">CASFOL_019994</name>
</gene>
<sequence length="183" mass="20001">MCLLGDSTGFKNIDFPLGKIECLLGGSTGFKNIDNLYKSLGSITDDKYLDTQDTKTMLLEPEIPNGYVSKDQILPLIEETLNYNIRGATVSFKSPKGPGNYVKGQKMYMATDDLTVTPLCMASSISIFNQLKVPLYDVKELKLDIGPKEALGILKASLTSNSALTDGLMVKPTSMKQPKKEHA</sequence>
<dbReference type="PANTHER" id="PTHR33103">
    <property type="entry name" value="OS01G0153900 PROTEIN"/>
    <property type="match status" value="1"/>
</dbReference>
<comment type="caution">
    <text evidence="1">The sequence shown here is derived from an EMBL/GenBank/DDBJ whole genome shotgun (WGS) entry which is preliminary data.</text>
</comment>
<dbReference type="InterPro" id="IPR007750">
    <property type="entry name" value="DUF674"/>
</dbReference>
<dbReference type="EMBL" id="JAVIJP010000027">
    <property type="protein sequence ID" value="KAL3635447.1"/>
    <property type="molecule type" value="Genomic_DNA"/>
</dbReference>
<protein>
    <submittedName>
        <fullName evidence="1">Uncharacterized protein</fullName>
    </submittedName>
</protein>
<evidence type="ECO:0000313" key="1">
    <source>
        <dbReference type="EMBL" id="KAL3635447.1"/>
    </source>
</evidence>
<accession>A0ABD3D3R9</accession>
<proteinExistence type="predicted"/>
<dbReference type="AlphaFoldDB" id="A0ABD3D3R9"/>
<evidence type="ECO:0000313" key="2">
    <source>
        <dbReference type="Proteomes" id="UP001632038"/>
    </source>
</evidence>